<evidence type="ECO:0000256" key="1">
    <source>
        <dbReference type="ARBA" id="ARBA00009437"/>
    </source>
</evidence>
<dbReference type="SUPFAM" id="SSF46785">
    <property type="entry name" value="Winged helix' DNA-binding domain"/>
    <property type="match status" value="1"/>
</dbReference>
<evidence type="ECO:0000256" key="3">
    <source>
        <dbReference type="ARBA" id="ARBA00023125"/>
    </source>
</evidence>
<proteinExistence type="inferred from homology"/>
<dbReference type="RefSeq" id="WP_128563611.1">
    <property type="nucleotide sequence ID" value="NZ_BPQH01000023.1"/>
</dbReference>
<dbReference type="InterPro" id="IPR005119">
    <property type="entry name" value="LysR_subst-bd"/>
</dbReference>
<dbReference type="InterPro" id="IPR000847">
    <property type="entry name" value="LysR_HTH_N"/>
</dbReference>
<protein>
    <submittedName>
        <fullName evidence="6">Hca operon transcriptional activator HcaR</fullName>
    </submittedName>
</protein>
<dbReference type="SUPFAM" id="SSF53850">
    <property type="entry name" value="Periplasmic binding protein-like II"/>
    <property type="match status" value="1"/>
</dbReference>
<keyword evidence="4" id="KW-0804">Transcription</keyword>
<reference evidence="6" key="1">
    <citation type="journal article" date="2021" name="Front. Microbiol.">
        <title>Comprehensive Comparative Genomics and Phenotyping of Methylobacterium Species.</title>
        <authorList>
            <person name="Alessa O."/>
            <person name="Ogura Y."/>
            <person name="Fujitani Y."/>
            <person name="Takami H."/>
            <person name="Hayashi T."/>
            <person name="Sahin N."/>
            <person name="Tani A."/>
        </authorList>
    </citation>
    <scope>NUCLEOTIDE SEQUENCE</scope>
    <source>
        <strain evidence="6">KCTC 52305</strain>
    </source>
</reference>
<keyword evidence="7" id="KW-1185">Reference proteome</keyword>
<dbReference type="PRINTS" id="PR00039">
    <property type="entry name" value="HTHLYSR"/>
</dbReference>
<evidence type="ECO:0000256" key="4">
    <source>
        <dbReference type="ARBA" id="ARBA00023163"/>
    </source>
</evidence>
<feature type="domain" description="HTH lysR-type" evidence="5">
    <location>
        <begin position="2"/>
        <end position="59"/>
    </location>
</feature>
<accession>A0ABQ4R651</accession>
<dbReference type="Pfam" id="PF03466">
    <property type="entry name" value="LysR_substrate"/>
    <property type="match status" value="1"/>
</dbReference>
<sequence>MFELNQLRCFVAVAEELHFGRAAQRLNLTQPPLSRQIQILERILDVVLLSRTSRAVHLTPAGRRFLAEARRILRLSEEAAATARRIAAGQAGSLTIGFTAASAYRTLPDLVRTARARLPEADILLKEMVSAAQAEALGAQRLDVGLMRPPLPPVADRSLRVARETLMAALPGDHHLARGDAVTAAALAAEPFIMYAPDEARYFHDLATELFAREGLSPRFVQHLAQIHTILSLVGSGLGLALVPDSARALQVKGVVLRPLATPPPRPVELFMVWRESNDNPLIPIVAELAAGGAVSPGTISAR</sequence>
<evidence type="ECO:0000259" key="5">
    <source>
        <dbReference type="PROSITE" id="PS50931"/>
    </source>
</evidence>
<evidence type="ECO:0000313" key="7">
    <source>
        <dbReference type="Proteomes" id="UP001055167"/>
    </source>
</evidence>
<keyword evidence="3" id="KW-0238">DNA-binding</keyword>
<dbReference type="InterPro" id="IPR036390">
    <property type="entry name" value="WH_DNA-bd_sf"/>
</dbReference>
<dbReference type="InterPro" id="IPR036388">
    <property type="entry name" value="WH-like_DNA-bd_sf"/>
</dbReference>
<comment type="caution">
    <text evidence="6">The sequence shown here is derived from an EMBL/GenBank/DDBJ whole genome shotgun (WGS) entry which is preliminary data.</text>
</comment>
<dbReference type="Gene3D" id="3.40.190.10">
    <property type="entry name" value="Periplasmic binding protein-like II"/>
    <property type="match status" value="2"/>
</dbReference>
<evidence type="ECO:0000256" key="2">
    <source>
        <dbReference type="ARBA" id="ARBA00023015"/>
    </source>
</evidence>
<gene>
    <name evidence="6" type="primary">hcaR_3</name>
    <name evidence="6" type="ORF">OPKNFCMD_5674</name>
</gene>
<dbReference type="Gene3D" id="1.10.10.10">
    <property type="entry name" value="Winged helix-like DNA-binding domain superfamily/Winged helix DNA-binding domain"/>
    <property type="match status" value="1"/>
</dbReference>
<dbReference type="Pfam" id="PF00126">
    <property type="entry name" value="HTH_1"/>
    <property type="match status" value="1"/>
</dbReference>
<dbReference type="PANTHER" id="PTHR30346:SF0">
    <property type="entry name" value="HCA OPERON TRANSCRIPTIONAL ACTIVATOR HCAR"/>
    <property type="match status" value="1"/>
</dbReference>
<comment type="similarity">
    <text evidence="1">Belongs to the LysR transcriptional regulatory family.</text>
</comment>
<dbReference type="PROSITE" id="PS50931">
    <property type="entry name" value="HTH_LYSR"/>
    <property type="match status" value="1"/>
</dbReference>
<keyword evidence="2" id="KW-0805">Transcription regulation</keyword>
<dbReference type="PANTHER" id="PTHR30346">
    <property type="entry name" value="TRANSCRIPTIONAL DUAL REGULATOR HCAR-RELATED"/>
    <property type="match status" value="1"/>
</dbReference>
<name>A0ABQ4R651_9HYPH</name>
<reference evidence="6" key="2">
    <citation type="submission" date="2021-08" db="EMBL/GenBank/DDBJ databases">
        <authorList>
            <person name="Tani A."/>
            <person name="Ola A."/>
            <person name="Ogura Y."/>
            <person name="Katsura K."/>
            <person name="Hayashi T."/>
        </authorList>
    </citation>
    <scope>NUCLEOTIDE SEQUENCE</scope>
    <source>
        <strain evidence="6">KCTC 52305</strain>
    </source>
</reference>
<dbReference type="EMBL" id="BPQH01000023">
    <property type="protein sequence ID" value="GJD52907.1"/>
    <property type="molecule type" value="Genomic_DNA"/>
</dbReference>
<dbReference type="Proteomes" id="UP001055167">
    <property type="component" value="Unassembled WGS sequence"/>
</dbReference>
<evidence type="ECO:0000313" key="6">
    <source>
        <dbReference type="EMBL" id="GJD52907.1"/>
    </source>
</evidence>
<organism evidence="6 7">
    <name type="scientific">Methylobacterium crusticola</name>
    <dbReference type="NCBI Taxonomy" id="1697972"/>
    <lineage>
        <taxon>Bacteria</taxon>
        <taxon>Pseudomonadati</taxon>
        <taxon>Pseudomonadota</taxon>
        <taxon>Alphaproteobacteria</taxon>
        <taxon>Hyphomicrobiales</taxon>
        <taxon>Methylobacteriaceae</taxon>
        <taxon>Methylobacterium</taxon>
    </lineage>
</organism>